<dbReference type="AlphaFoldDB" id="A0A0D3IET4"/>
<feature type="region of interest" description="Disordered" evidence="5">
    <location>
        <begin position="69"/>
        <end position="88"/>
    </location>
</feature>
<evidence type="ECO:0000256" key="1">
    <source>
        <dbReference type="ARBA" id="ARBA00022723"/>
    </source>
</evidence>
<dbReference type="GeneID" id="17256010"/>
<dbReference type="InterPro" id="IPR001876">
    <property type="entry name" value="Znf_RanBP2"/>
</dbReference>
<dbReference type="HOGENOM" id="CLU_1285392_0_0_1"/>
<name>A0A0D3IET4_EMIH1</name>
<keyword evidence="3" id="KW-0862">Zinc</keyword>
<sequence length="215" mass="23480">MPAVELVRALETTLSGGPLVAVRDGAWCCLLCERRFGSERHIARHLSRSKLHRDNYASGLTARRIGEPSAGLKRARDDGPASTHLKPAEPAAAVGIGIGAGGGGGVSAIEQMEMVQQRLAAASKASAKKPARRERERDHHESEVDSNKARSINGQLDWECSDCGSFNFARVVVCHTCNKHVDGQTRYLNNRLHELKQARCPRPRNPPRRPPSLGR</sequence>
<accession>A0A0D3IET4</accession>
<evidence type="ECO:0000256" key="2">
    <source>
        <dbReference type="ARBA" id="ARBA00022771"/>
    </source>
</evidence>
<evidence type="ECO:0000259" key="6">
    <source>
        <dbReference type="PROSITE" id="PS50199"/>
    </source>
</evidence>
<dbReference type="Gene3D" id="4.10.1060.10">
    <property type="entry name" value="Zinc finger, RanBP2-type"/>
    <property type="match status" value="1"/>
</dbReference>
<evidence type="ECO:0000256" key="3">
    <source>
        <dbReference type="ARBA" id="ARBA00022833"/>
    </source>
</evidence>
<protein>
    <recommendedName>
        <fullName evidence="6">RanBP2-type domain-containing protein</fullName>
    </recommendedName>
</protein>
<dbReference type="SUPFAM" id="SSF90209">
    <property type="entry name" value="Ran binding protein zinc finger-like"/>
    <property type="match status" value="1"/>
</dbReference>
<keyword evidence="8" id="KW-1185">Reference proteome</keyword>
<dbReference type="PROSITE" id="PS01358">
    <property type="entry name" value="ZF_RANBP2_1"/>
    <property type="match status" value="1"/>
</dbReference>
<evidence type="ECO:0000313" key="8">
    <source>
        <dbReference type="Proteomes" id="UP000013827"/>
    </source>
</evidence>
<dbReference type="RefSeq" id="XP_005762198.1">
    <property type="nucleotide sequence ID" value="XM_005762141.1"/>
</dbReference>
<keyword evidence="2 4" id="KW-0863">Zinc-finger</keyword>
<evidence type="ECO:0000256" key="4">
    <source>
        <dbReference type="PROSITE-ProRule" id="PRU00322"/>
    </source>
</evidence>
<dbReference type="InterPro" id="IPR036443">
    <property type="entry name" value="Znf_RanBP2_sf"/>
</dbReference>
<proteinExistence type="predicted"/>
<dbReference type="PROSITE" id="PS50199">
    <property type="entry name" value="ZF_RANBP2_2"/>
    <property type="match status" value="1"/>
</dbReference>
<dbReference type="KEGG" id="ehx:EMIHUDRAFT_105503"/>
<dbReference type="Proteomes" id="UP000013827">
    <property type="component" value="Unassembled WGS sequence"/>
</dbReference>
<feature type="domain" description="RanBP2-type" evidence="6">
    <location>
        <begin position="152"/>
        <end position="183"/>
    </location>
</feature>
<dbReference type="PaxDb" id="2903-EOD09769"/>
<organism evidence="7 8">
    <name type="scientific">Emiliania huxleyi (strain CCMP1516)</name>
    <dbReference type="NCBI Taxonomy" id="280463"/>
    <lineage>
        <taxon>Eukaryota</taxon>
        <taxon>Haptista</taxon>
        <taxon>Haptophyta</taxon>
        <taxon>Prymnesiophyceae</taxon>
        <taxon>Isochrysidales</taxon>
        <taxon>Noelaerhabdaceae</taxon>
        <taxon>Emiliania</taxon>
    </lineage>
</organism>
<evidence type="ECO:0000256" key="5">
    <source>
        <dbReference type="SAM" id="MobiDB-lite"/>
    </source>
</evidence>
<evidence type="ECO:0000313" key="7">
    <source>
        <dbReference type="EnsemblProtists" id="EOD09769"/>
    </source>
</evidence>
<dbReference type="GO" id="GO:0008270">
    <property type="term" value="F:zinc ion binding"/>
    <property type="evidence" value="ECO:0007669"/>
    <property type="project" value="UniProtKB-KW"/>
</dbReference>
<dbReference type="EnsemblProtists" id="EOD09769">
    <property type="protein sequence ID" value="EOD09769"/>
    <property type="gene ID" value="EMIHUDRAFT_105503"/>
</dbReference>
<keyword evidence="1" id="KW-0479">Metal-binding</keyword>
<feature type="region of interest" description="Disordered" evidence="5">
    <location>
        <begin position="120"/>
        <end position="149"/>
    </location>
</feature>
<reference evidence="7" key="2">
    <citation type="submission" date="2024-10" db="UniProtKB">
        <authorList>
            <consortium name="EnsemblProtists"/>
        </authorList>
    </citation>
    <scope>IDENTIFICATION</scope>
</reference>
<feature type="compositionally biased region" description="Basic and acidic residues" evidence="5">
    <location>
        <begin position="133"/>
        <end position="148"/>
    </location>
</feature>
<reference evidence="8" key="1">
    <citation type="journal article" date="2013" name="Nature">
        <title>Pan genome of the phytoplankton Emiliania underpins its global distribution.</title>
        <authorList>
            <person name="Read B.A."/>
            <person name="Kegel J."/>
            <person name="Klute M.J."/>
            <person name="Kuo A."/>
            <person name="Lefebvre S.C."/>
            <person name="Maumus F."/>
            <person name="Mayer C."/>
            <person name="Miller J."/>
            <person name="Monier A."/>
            <person name="Salamov A."/>
            <person name="Young J."/>
            <person name="Aguilar M."/>
            <person name="Claverie J.M."/>
            <person name="Frickenhaus S."/>
            <person name="Gonzalez K."/>
            <person name="Herman E.K."/>
            <person name="Lin Y.C."/>
            <person name="Napier J."/>
            <person name="Ogata H."/>
            <person name="Sarno A.F."/>
            <person name="Shmutz J."/>
            <person name="Schroeder D."/>
            <person name="de Vargas C."/>
            <person name="Verret F."/>
            <person name="von Dassow P."/>
            <person name="Valentin K."/>
            <person name="Van de Peer Y."/>
            <person name="Wheeler G."/>
            <person name="Dacks J.B."/>
            <person name="Delwiche C.F."/>
            <person name="Dyhrman S.T."/>
            <person name="Glockner G."/>
            <person name="John U."/>
            <person name="Richards T."/>
            <person name="Worden A.Z."/>
            <person name="Zhang X."/>
            <person name="Grigoriev I.V."/>
            <person name="Allen A.E."/>
            <person name="Bidle K."/>
            <person name="Borodovsky M."/>
            <person name="Bowler C."/>
            <person name="Brownlee C."/>
            <person name="Cock J.M."/>
            <person name="Elias M."/>
            <person name="Gladyshev V.N."/>
            <person name="Groth M."/>
            <person name="Guda C."/>
            <person name="Hadaegh A."/>
            <person name="Iglesias-Rodriguez M.D."/>
            <person name="Jenkins J."/>
            <person name="Jones B.M."/>
            <person name="Lawson T."/>
            <person name="Leese F."/>
            <person name="Lindquist E."/>
            <person name="Lobanov A."/>
            <person name="Lomsadze A."/>
            <person name="Malik S.B."/>
            <person name="Marsh M.E."/>
            <person name="Mackinder L."/>
            <person name="Mock T."/>
            <person name="Mueller-Roeber B."/>
            <person name="Pagarete A."/>
            <person name="Parker M."/>
            <person name="Probert I."/>
            <person name="Quesneville H."/>
            <person name="Raines C."/>
            <person name="Rensing S.A."/>
            <person name="Riano-Pachon D.M."/>
            <person name="Richier S."/>
            <person name="Rokitta S."/>
            <person name="Shiraiwa Y."/>
            <person name="Soanes D.M."/>
            <person name="van der Giezen M."/>
            <person name="Wahlund T.M."/>
            <person name="Williams B."/>
            <person name="Wilson W."/>
            <person name="Wolfe G."/>
            <person name="Wurch L.L."/>
        </authorList>
    </citation>
    <scope>NUCLEOTIDE SEQUENCE</scope>
</reference>